<proteinExistence type="predicted"/>
<evidence type="ECO:0000313" key="3">
    <source>
        <dbReference type="EMBL" id="OQR83556.1"/>
    </source>
</evidence>
<accession>A0A1V9YD04</accession>
<dbReference type="GO" id="GO:0005881">
    <property type="term" value="C:cytoplasmic microtubule"/>
    <property type="evidence" value="ECO:0007669"/>
    <property type="project" value="TreeGrafter"/>
</dbReference>
<dbReference type="Gene3D" id="1.25.10.10">
    <property type="entry name" value="Leucine-rich Repeat Variant"/>
    <property type="match status" value="1"/>
</dbReference>
<feature type="compositionally biased region" description="Polar residues" evidence="1">
    <location>
        <begin position="306"/>
        <end position="315"/>
    </location>
</feature>
<dbReference type="GO" id="GO:0000278">
    <property type="term" value="P:mitotic cell cycle"/>
    <property type="evidence" value="ECO:0007669"/>
    <property type="project" value="UniProtKB-ARBA"/>
</dbReference>
<dbReference type="GO" id="GO:0008017">
    <property type="term" value="F:microtubule binding"/>
    <property type="evidence" value="ECO:0007669"/>
    <property type="project" value="TreeGrafter"/>
</dbReference>
<dbReference type="GO" id="GO:0005819">
    <property type="term" value="C:spindle"/>
    <property type="evidence" value="ECO:0007669"/>
    <property type="project" value="UniProtKB-ARBA"/>
</dbReference>
<dbReference type="EMBL" id="JNBR01002136">
    <property type="protein sequence ID" value="OQR83556.1"/>
    <property type="molecule type" value="Genomic_DNA"/>
</dbReference>
<dbReference type="Proteomes" id="UP000243579">
    <property type="component" value="Unassembled WGS sequence"/>
</dbReference>
<evidence type="ECO:0000256" key="1">
    <source>
        <dbReference type="SAM" id="MobiDB-lite"/>
    </source>
</evidence>
<dbReference type="InterPro" id="IPR024395">
    <property type="entry name" value="CLASP_N_dom"/>
</dbReference>
<feature type="compositionally biased region" description="Polar residues" evidence="1">
    <location>
        <begin position="247"/>
        <end position="280"/>
    </location>
</feature>
<keyword evidence="4" id="KW-1185">Reference proteome</keyword>
<dbReference type="SUPFAM" id="SSF48371">
    <property type="entry name" value="ARM repeat"/>
    <property type="match status" value="1"/>
</dbReference>
<dbReference type="STRING" id="1202772.A0A1V9YD04"/>
<sequence>MERLAVQSERCLRLLREDAEWQDKTQQLLDLQETISQLQASQTLGPMDVVVAQLKPLAPYLVALMGDIRSAVVKATCSAVAAIAIACGPELAPFVDEILIGILNTAYVKVRVFSSAGETCLETISRRSRYSMPLLHQHFQQTKHADVRHLCIAQFPIIMSSWLTPELDSQFNTMKSMLVKALVDNDDKVRRKAREAFCMFSDIWGDHMDEFVQIPLRATRESIIKEFPQSKLAKALRLAYGEPVTTRTPLKQRLATPTPSVASEDSDGMPSSPSKRSMSVPTMVRTPPPHPGGPLPVRVSRAASEPVSSAESTPAATPRPRARHWAATESVSSDDVAPIDLDDELARRDEAEREPSPLSSAEAAPEAFCDVLPAAPSLLQRATDSLLWACTSLSILFAAYGIAGALWSLVFLAPSSSISFELQEAEDAVAASLYGLRAHEASMTTWMQSIATSMEDYRRESSEELTRLKEANIVWNRSLREDMAAFTAEFVSKIRFDPSPAE</sequence>
<dbReference type="InterPro" id="IPR011989">
    <property type="entry name" value="ARM-like"/>
</dbReference>
<reference evidence="3 4" key="1">
    <citation type="journal article" date="2014" name="Genome Biol. Evol.">
        <title>The secreted proteins of Achlya hypogyna and Thraustotheca clavata identify the ancestral oomycete secretome and reveal gene acquisitions by horizontal gene transfer.</title>
        <authorList>
            <person name="Misner I."/>
            <person name="Blouin N."/>
            <person name="Leonard G."/>
            <person name="Richards T.A."/>
            <person name="Lane C.E."/>
        </authorList>
    </citation>
    <scope>NUCLEOTIDE SEQUENCE [LARGE SCALE GENOMIC DNA]</scope>
    <source>
        <strain evidence="3 4">ATCC 48635</strain>
    </source>
</reference>
<organism evidence="3 4">
    <name type="scientific">Achlya hypogyna</name>
    <name type="common">Oomycete</name>
    <name type="synonym">Protoachlya hypogyna</name>
    <dbReference type="NCBI Taxonomy" id="1202772"/>
    <lineage>
        <taxon>Eukaryota</taxon>
        <taxon>Sar</taxon>
        <taxon>Stramenopiles</taxon>
        <taxon>Oomycota</taxon>
        <taxon>Saprolegniomycetes</taxon>
        <taxon>Saprolegniales</taxon>
        <taxon>Achlyaceae</taxon>
        <taxon>Achlya</taxon>
    </lineage>
</organism>
<evidence type="ECO:0000259" key="2">
    <source>
        <dbReference type="Pfam" id="PF12348"/>
    </source>
</evidence>
<dbReference type="AlphaFoldDB" id="A0A1V9YD04"/>
<dbReference type="PANTHER" id="PTHR21567">
    <property type="entry name" value="CLASP"/>
    <property type="match status" value="1"/>
</dbReference>
<dbReference type="OrthoDB" id="71285at2759"/>
<comment type="caution">
    <text evidence="3">The sequence shown here is derived from an EMBL/GenBank/DDBJ whole genome shotgun (WGS) entry which is preliminary data.</text>
</comment>
<evidence type="ECO:0000313" key="4">
    <source>
        <dbReference type="Proteomes" id="UP000243579"/>
    </source>
</evidence>
<dbReference type="InterPro" id="IPR016024">
    <property type="entry name" value="ARM-type_fold"/>
</dbReference>
<name>A0A1V9YD04_ACHHY</name>
<feature type="region of interest" description="Disordered" evidence="1">
    <location>
        <begin position="247"/>
        <end position="340"/>
    </location>
</feature>
<dbReference type="GO" id="GO:0000226">
    <property type="term" value="P:microtubule cytoskeleton organization"/>
    <property type="evidence" value="ECO:0007669"/>
    <property type="project" value="TreeGrafter"/>
</dbReference>
<gene>
    <name evidence="3" type="ORF">ACHHYP_14564</name>
</gene>
<dbReference type="PANTHER" id="PTHR21567:SF9">
    <property type="entry name" value="CLIP-ASSOCIATING PROTEIN"/>
    <property type="match status" value="1"/>
</dbReference>
<feature type="domain" description="CLASP N-terminal" evidence="2">
    <location>
        <begin position="17"/>
        <end position="212"/>
    </location>
</feature>
<protein>
    <recommendedName>
        <fullName evidence="2">CLASP N-terminal domain-containing protein</fullName>
    </recommendedName>
</protein>
<dbReference type="Pfam" id="PF12348">
    <property type="entry name" value="CLASP_N"/>
    <property type="match status" value="1"/>
</dbReference>